<evidence type="ECO:0000313" key="1">
    <source>
        <dbReference type="EMBL" id="MCF0263787.1"/>
    </source>
</evidence>
<dbReference type="Pfam" id="PF05962">
    <property type="entry name" value="HutD"/>
    <property type="match status" value="1"/>
</dbReference>
<sequence length="193" mass="22247">MIELLKASNYKKMRWKNGEGYTLEIARSVGESLAEFDWRISMADVKTSGDFSKFNGMNRFLTVLEGQGISLCIDDDFKHLKTLQSVEFRGDSVVSCELLAGHIRDFNLIYNPKKFDAQYQWIFSPEALEIPILSDVMFIFNQSVEVLVIEIGQQIFHLEHQDSLKLEDEKSLQAITLNQQFLKQTCLIQLTKI</sequence>
<dbReference type="InterPro" id="IPR011051">
    <property type="entry name" value="RmlC_Cupin_sf"/>
</dbReference>
<dbReference type="AlphaFoldDB" id="A0A8X8KG77"/>
<dbReference type="PANTHER" id="PTHR37943:SF1">
    <property type="entry name" value="PROTEIN VES"/>
    <property type="match status" value="1"/>
</dbReference>
<dbReference type="RefSeq" id="WP_234622843.1">
    <property type="nucleotide sequence ID" value="NZ_JAHWXT010000001.1"/>
</dbReference>
<dbReference type="PANTHER" id="PTHR37943">
    <property type="entry name" value="PROTEIN VES"/>
    <property type="match status" value="1"/>
</dbReference>
<comment type="caution">
    <text evidence="1">The sequence shown here is derived from an EMBL/GenBank/DDBJ whole genome shotgun (WGS) entry which is preliminary data.</text>
</comment>
<organism evidence="1 2">
    <name type="scientific">Acinetobacter guillouiae</name>
    <name type="common">Acinetobacter genomosp. 11</name>
    <dbReference type="NCBI Taxonomy" id="106649"/>
    <lineage>
        <taxon>Bacteria</taxon>
        <taxon>Pseudomonadati</taxon>
        <taxon>Pseudomonadota</taxon>
        <taxon>Gammaproteobacteria</taxon>
        <taxon>Moraxellales</taxon>
        <taxon>Moraxellaceae</taxon>
        <taxon>Acinetobacter</taxon>
    </lineage>
</organism>
<accession>A0A8X8KG77</accession>
<dbReference type="EMBL" id="JAHWXT010000001">
    <property type="protein sequence ID" value="MCF0263787.1"/>
    <property type="molecule type" value="Genomic_DNA"/>
</dbReference>
<dbReference type="Proteomes" id="UP000887320">
    <property type="component" value="Unassembled WGS sequence"/>
</dbReference>
<dbReference type="InterPro" id="IPR010282">
    <property type="entry name" value="Uncharacterised_HutD/Ves"/>
</dbReference>
<dbReference type="InterPro" id="IPR014710">
    <property type="entry name" value="RmlC-like_jellyroll"/>
</dbReference>
<dbReference type="Gene3D" id="2.60.120.10">
    <property type="entry name" value="Jelly Rolls"/>
    <property type="match status" value="1"/>
</dbReference>
<evidence type="ECO:0000313" key="2">
    <source>
        <dbReference type="Proteomes" id="UP000887320"/>
    </source>
</evidence>
<reference evidence="1" key="1">
    <citation type="submission" date="2021-07" db="EMBL/GenBank/DDBJ databases">
        <authorList>
            <person name="Fernandez M."/>
            <person name="Pereira P."/>
            <person name="Torres Tejerizo G.A."/>
            <person name="Gonzalez P."/>
            <person name="Agostini E."/>
        </authorList>
    </citation>
    <scope>NUCLEOTIDE SEQUENCE</scope>
    <source>
        <strain evidence="1">SFC 500-1A</strain>
    </source>
</reference>
<proteinExistence type="predicted"/>
<protein>
    <submittedName>
        <fullName evidence="1">HutD family protein</fullName>
    </submittedName>
</protein>
<gene>
    <name evidence="1" type="ORF">KW868_04805</name>
</gene>
<name>A0A8X8KG77_ACIGI</name>
<dbReference type="CDD" id="cd20293">
    <property type="entry name" value="cupin_HutD_N"/>
    <property type="match status" value="1"/>
</dbReference>
<dbReference type="SUPFAM" id="SSF51182">
    <property type="entry name" value="RmlC-like cupins"/>
    <property type="match status" value="1"/>
</dbReference>